<protein>
    <submittedName>
        <fullName evidence="2">Uncharacterized protein</fullName>
    </submittedName>
</protein>
<evidence type="ECO:0000313" key="2">
    <source>
        <dbReference type="EMBL" id="GBP53813.1"/>
    </source>
</evidence>
<keyword evidence="1" id="KW-0472">Membrane</keyword>
<proteinExistence type="predicted"/>
<dbReference type="AlphaFoldDB" id="A0A4C1WS68"/>
<reference evidence="2 3" key="1">
    <citation type="journal article" date="2019" name="Commun. Biol.">
        <title>The bagworm genome reveals a unique fibroin gene that provides high tensile strength.</title>
        <authorList>
            <person name="Kono N."/>
            <person name="Nakamura H."/>
            <person name="Ohtoshi R."/>
            <person name="Tomita M."/>
            <person name="Numata K."/>
            <person name="Arakawa K."/>
        </authorList>
    </citation>
    <scope>NUCLEOTIDE SEQUENCE [LARGE SCALE GENOMIC DNA]</scope>
</reference>
<keyword evidence="1" id="KW-0812">Transmembrane</keyword>
<gene>
    <name evidence="2" type="ORF">EVAR_42531_1</name>
</gene>
<name>A0A4C1WS68_EUMVA</name>
<dbReference type="Proteomes" id="UP000299102">
    <property type="component" value="Unassembled WGS sequence"/>
</dbReference>
<keyword evidence="3" id="KW-1185">Reference proteome</keyword>
<feature type="transmembrane region" description="Helical" evidence="1">
    <location>
        <begin position="16"/>
        <end position="36"/>
    </location>
</feature>
<evidence type="ECO:0000313" key="3">
    <source>
        <dbReference type="Proteomes" id="UP000299102"/>
    </source>
</evidence>
<evidence type="ECO:0000256" key="1">
    <source>
        <dbReference type="SAM" id="Phobius"/>
    </source>
</evidence>
<sequence>MAFPAYIRDCPAEPRLPVYMVAGGAAGAAGATWLLWAQLASRSSPPSASVPERLLAYTLTAFLLLWYL</sequence>
<dbReference type="EMBL" id="BGZK01000634">
    <property type="protein sequence ID" value="GBP53813.1"/>
    <property type="molecule type" value="Genomic_DNA"/>
</dbReference>
<organism evidence="2 3">
    <name type="scientific">Eumeta variegata</name>
    <name type="common">Bagworm moth</name>
    <name type="synonym">Eumeta japonica</name>
    <dbReference type="NCBI Taxonomy" id="151549"/>
    <lineage>
        <taxon>Eukaryota</taxon>
        <taxon>Metazoa</taxon>
        <taxon>Ecdysozoa</taxon>
        <taxon>Arthropoda</taxon>
        <taxon>Hexapoda</taxon>
        <taxon>Insecta</taxon>
        <taxon>Pterygota</taxon>
        <taxon>Neoptera</taxon>
        <taxon>Endopterygota</taxon>
        <taxon>Lepidoptera</taxon>
        <taxon>Glossata</taxon>
        <taxon>Ditrysia</taxon>
        <taxon>Tineoidea</taxon>
        <taxon>Psychidae</taxon>
        <taxon>Oiketicinae</taxon>
        <taxon>Eumeta</taxon>
    </lineage>
</organism>
<keyword evidence="1" id="KW-1133">Transmembrane helix</keyword>
<comment type="caution">
    <text evidence="2">The sequence shown here is derived from an EMBL/GenBank/DDBJ whole genome shotgun (WGS) entry which is preliminary data.</text>
</comment>
<accession>A0A4C1WS68</accession>